<keyword evidence="3" id="KW-1185">Reference proteome</keyword>
<dbReference type="EMBL" id="CP151919">
    <property type="protein sequence ID" value="XAD55854.1"/>
    <property type="molecule type" value="Genomic_DNA"/>
</dbReference>
<evidence type="ECO:0000313" key="2">
    <source>
        <dbReference type="EMBL" id="XAD55854.1"/>
    </source>
</evidence>
<reference evidence="2 3" key="1">
    <citation type="submission" date="2024-04" db="EMBL/GenBank/DDBJ databases">
        <title>Salinicola lusitanus LLJ914,a marine bacterium isolated from the Okinawa Trough.</title>
        <authorList>
            <person name="Li J."/>
        </authorList>
    </citation>
    <scope>NUCLEOTIDE SEQUENCE [LARGE SCALE GENOMIC DNA]</scope>
    <source>
        <strain evidence="2 3">LLJ914</strain>
    </source>
</reference>
<proteinExistence type="predicted"/>
<evidence type="ECO:0000256" key="1">
    <source>
        <dbReference type="SAM" id="MobiDB-lite"/>
    </source>
</evidence>
<sequence length="93" mass="10009">MFDGGGTPGGVSWDRIAIGTGAGRRFPVSFCQFGRASAAGSRDSPQMMQQQDNERDETGFPDFVPLFYDLAAAAGQCMKGRDATPRRNLLMTS</sequence>
<evidence type="ECO:0000313" key="3">
    <source>
        <dbReference type="Proteomes" id="UP001453229"/>
    </source>
</evidence>
<name>A0ABZ3CXH6_9GAMM</name>
<accession>A0ABZ3CXH6</accession>
<dbReference type="Proteomes" id="UP001453229">
    <property type="component" value="Chromosome"/>
</dbReference>
<dbReference type="RefSeq" id="WP_342596095.1">
    <property type="nucleotide sequence ID" value="NZ_CP151919.1"/>
</dbReference>
<protein>
    <submittedName>
        <fullName evidence="2">Uncharacterized protein</fullName>
    </submittedName>
</protein>
<feature type="region of interest" description="Disordered" evidence="1">
    <location>
        <begin position="38"/>
        <end position="58"/>
    </location>
</feature>
<organism evidence="2 3">
    <name type="scientific">Salinicola lusitanus</name>
    <dbReference type="NCBI Taxonomy" id="1949085"/>
    <lineage>
        <taxon>Bacteria</taxon>
        <taxon>Pseudomonadati</taxon>
        <taxon>Pseudomonadota</taxon>
        <taxon>Gammaproteobacteria</taxon>
        <taxon>Oceanospirillales</taxon>
        <taxon>Halomonadaceae</taxon>
        <taxon>Salinicola</taxon>
    </lineage>
</organism>
<gene>
    <name evidence="2" type="ORF">AAGT95_07690</name>
</gene>